<comment type="caution">
    <text evidence="1">The sequence shown here is derived from an EMBL/GenBank/DDBJ whole genome shotgun (WGS) entry which is preliminary data.</text>
</comment>
<dbReference type="Proteomes" id="UP000326340">
    <property type="component" value="Unassembled WGS sequence"/>
</dbReference>
<evidence type="ECO:0000313" key="1">
    <source>
        <dbReference type="EMBL" id="TQN64205.1"/>
    </source>
</evidence>
<feature type="non-terminal residue" evidence="1">
    <location>
        <position position="31"/>
    </location>
</feature>
<dbReference type="EMBL" id="PUHP01002670">
    <property type="protein sequence ID" value="TQN64205.1"/>
    <property type="molecule type" value="Genomic_DNA"/>
</dbReference>
<dbReference type="AlphaFoldDB" id="A0A5Q4BBD1"/>
<accession>A0A5Q4BBD1</accession>
<sequence length="31" mass="3261">METFALLTAGRSLTATPNARSRDIVTDSAPP</sequence>
<keyword evidence="2" id="KW-1185">Reference proteome</keyword>
<reference evidence="1 2" key="1">
    <citation type="journal article" date="2019" name="Sci. Rep.">
        <title>Colletotrichum shisoi sp. nov., an anthracnose pathogen of Perilla frutescens in Japan: molecular phylogenetic, morphological and genomic evidence.</title>
        <authorList>
            <person name="Gan P."/>
            <person name="Tsushima A."/>
            <person name="Hiroyama R."/>
            <person name="Narusaka M."/>
            <person name="Takano Y."/>
            <person name="Narusaka Y."/>
            <person name="Kawaradani M."/>
            <person name="Damm U."/>
            <person name="Shirasu K."/>
        </authorList>
    </citation>
    <scope>NUCLEOTIDE SEQUENCE [LARGE SCALE GENOMIC DNA]</scope>
    <source>
        <strain evidence="1 2">PG-2018a</strain>
    </source>
</reference>
<evidence type="ECO:0000313" key="2">
    <source>
        <dbReference type="Proteomes" id="UP000326340"/>
    </source>
</evidence>
<organism evidence="1 2">
    <name type="scientific">Colletotrichum shisoi</name>
    <dbReference type="NCBI Taxonomy" id="2078593"/>
    <lineage>
        <taxon>Eukaryota</taxon>
        <taxon>Fungi</taxon>
        <taxon>Dikarya</taxon>
        <taxon>Ascomycota</taxon>
        <taxon>Pezizomycotina</taxon>
        <taxon>Sordariomycetes</taxon>
        <taxon>Hypocreomycetidae</taxon>
        <taxon>Glomerellales</taxon>
        <taxon>Glomerellaceae</taxon>
        <taxon>Colletotrichum</taxon>
        <taxon>Colletotrichum destructivum species complex</taxon>
    </lineage>
</organism>
<protein>
    <submittedName>
        <fullName evidence="1">Uncharacterized protein</fullName>
    </submittedName>
</protein>
<name>A0A5Q4BBD1_9PEZI</name>
<gene>
    <name evidence="1" type="ORF">CSHISOI_11220</name>
</gene>
<proteinExistence type="predicted"/>